<reference evidence="1 2" key="1">
    <citation type="journal article" date="2009" name="PLoS Genet.">
        <title>Genomic analysis of the basal lineage fungus Rhizopus oryzae reveals a whole-genome duplication.</title>
        <authorList>
            <person name="Ma L.-J."/>
            <person name="Ibrahim A.S."/>
            <person name="Skory C."/>
            <person name="Grabherr M.G."/>
            <person name="Burger G."/>
            <person name="Butler M."/>
            <person name="Elias M."/>
            <person name="Idnurm A."/>
            <person name="Lang B.F."/>
            <person name="Sone T."/>
            <person name="Abe A."/>
            <person name="Calvo S.E."/>
            <person name="Corrochano L.M."/>
            <person name="Engels R."/>
            <person name="Fu J."/>
            <person name="Hansberg W."/>
            <person name="Kim J.-M."/>
            <person name="Kodira C.D."/>
            <person name="Koehrsen M.J."/>
            <person name="Liu B."/>
            <person name="Miranda-Saavedra D."/>
            <person name="O'Leary S."/>
            <person name="Ortiz-Castellanos L."/>
            <person name="Poulter R."/>
            <person name="Rodriguez-Romero J."/>
            <person name="Ruiz-Herrera J."/>
            <person name="Shen Y.-Q."/>
            <person name="Zeng Q."/>
            <person name="Galagan J."/>
            <person name="Birren B.W."/>
            <person name="Cuomo C.A."/>
            <person name="Wickes B.L."/>
        </authorList>
    </citation>
    <scope>NUCLEOTIDE SEQUENCE [LARGE SCALE GENOMIC DNA]</scope>
    <source>
        <strain evidence="2">RA 99-880 / ATCC MYA-4621 / FGSC 9543 / NRRL 43880</strain>
    </source>
</reference>
<accession>I1BMI2</accession>
<sequence length="126" mass="14419">MHTKVTNCCYCCHYWPVLFLLTGSNPELRIGWTSACTFMDDDPAIEKRSSKMDSLNNHLLQQSHLDECFLDVSITSFADIYLLTTFDKLLSSSSINIFQYLFVQEMLPEDANEPLTSIPVCRRNGI</sequence>
<dbReference type="Proteomes" id="UP000009138">
    <property type="component" value="Unassembled WGS sequence"/>
</dbReference>
<proteinExistence type="predicted"/>
<protein>
    <submittedName>
        <fullName evidence="1">Uncharacterized protein</fullName>
    </submittedName>
</protein>
<evidence type="ECO:0000313" key="1">
    <source>
        <dbReference type="EMBL" id="EIE77412.1"/>
    </source>
</evidence>
<dbReference type="GeneID" id="93609088"/>
<name>I1BMI2_RHIO9</name>
<dbReference type="AlphaFoldDB" id="I1BMI2"/>
<organism evidence="1 2">
    <name type="scientific">Rhizopus delemar (strain RA 99-880 / ATCC MYA-4621 / FGSC 9543 / NRRL 43880)</name>
    <name type="common">Mucormycosis agent</name>
    <name type="synonym">Rhizopus arrhizus var. delemar</name>
    <dbReference type="NCBI Taxonomy" id="246409"/>
    <lineage>
        <taxon>Eukaryota</taxon>
        <taxon>Fungi</taxon>
        <taxon>Fungi incertae sedis</taxon>
        <taxon>Mucoromycota</taxon>
        <taxon>Mucoromycotina</taxon>
        <taxon>Mucoromycetes</taxon>
        <taxon>Mucorales</taxon>
        <taxon>Mucorineae</taxon>
        <taxon>Rhizopodaceae</taxon>
        <taxon>Rhizopus</taxon>
    </lineage>
</organism>
<gene>
    <name evidence="1" type="ORF">RO3G_02116</name>
</gene>
<keyword evidence="2" id="KW-1185">Reference proteome</keyword>
<dbReference type="EMBL" id="CH476732">
    <property type="protein sequence ID" value="EIE77412.1"/>
    <property type="molecule type" value="Genomic_DNA"/>
</dbReference>
<dbReference type="VEuPathDB" id="FungiDB:RO3G_02116"/>
<dbReference type="RefSeq" id="XP_067512808.1">
    <property type="nucleotide sequence ID" value="XM_067656707.1"/>
</dbReference>
<dbReference type="InParanoid" id="I1BMI2"/>
<evidence type="ECO:0000313" key="2">
    <source>
        <dbReference type="Proteomes" id="UP000009138"/>
    </source>
</evidence>